<proteinExistence type="inferred from homology"/>
<dbReference type="NCBIfam" id="TIGR02095">
    <property type="entry name" value="glgA"/>
    <property type="match status" value="1"/>
</dbReference>
<evidence type="ECO:0000259" key="11">
    <source>
        <dbReference type="Pfam" id="PF08323"/>
    </source>
</evidence>
<keyword evidence="6 8" id="KW-0808">Transferase</keyword>
<name>A0A4R8LXX1_9BURK</name>
<evidence type="ECO:0000256" key="7">
    <source>
        <dbReference type="ARBA" id="ARBA00023056"/>
    </source>
</evidence>
<evidence type="ECO:0000256" key="1">
    <source>
        <dbReference type="ARBA" id="ARBA00001478"/>
    </source>
</evidence>
<dbReference type="InterPro" id="IPR001296">
    <property type="entry name" value="Glyco_trans_1"/>
</dbReference>
<keyword evidence="13" id="KW-1185">Reference proteome</keyword>
<evidence type="ECO:0000313" key="13">
    <source>
        <dbReference type="Proteomes" id="UP000295509"/>
    </source>
</evidence>
<evidence type="ECO:0000256" key="3">
    <source>
        <dbReference type="ARBA" id="ARBA00004964"/>
    </source>
</evidence>
<feature type="compositionally biased region" description="Low complexity" evidence="9">
    <location>
        <begin position="543"/>
        <end position="555"/>
    </location>
</feature>
<comment type="similarity">
    <text evidence="4 8">Belongs to the glycosyltransferase 1 family. Bacterial/plant glycogen synthase subfamily.</text>
</comment>
<dbReference type="EC" id="2.4.1.21" evidence="8"/>
<evidence type="ECO:0000256" key="4">
    <source>
        <dbReference type="ARBA" id="ARBA00010281"/>
    </source>
</evidence>
<dbReference type="InterPro" id="IPR013534">
    <property type="entry name" value="Starch_synth_cat_dom"/>
</dbReference>
<evidence type="ECO:0000256" key="2">
    <source>
        <dbReference type="ARBA" id="ARBA00002764"/>
    </source>
</evidence>
<feature type="binding site" evidence="8">
    <location>
        <position position="17"/>
    </location>
    <ligand>
        <name>ADP-alpha-D-glucose</name>
        <dbReference type="ChEBI" id="CHEBI:57498"/>
    </ligand>
</feature>
<comment type="caution">
    <text evidence="12">The sequence shown here is derived from an EMBL/GenBank/DDBJ whole genome shotgun (WGS) entry which is preliminary data.</text>
</comment>
<evidence type="ECO:0000256" key="9">
    <source>
        <dbReference type="SAM" id="MobiDB-lite"/>
    </source>
</evidence>
<dbReference type="CDD" id="cd03791">
    <property type="entry name" value="GT5_Glycogen_synthase_DULL1-like"/>
    <property type="match status" value="1"/>
</dbReference>
<evidence type="ECO:0000259" key="10">
    <source>
        <dbReference type="Pfam" id="PF00534"/>
    </source>
</evidence>
<comment type="function">
    <text evidence="2 8">Synthesizes alpha-1,4-glucan chains using ADP-glucose.</text>
</comment>
<dbReference type="OrthoDB" id="9808590at2"/>
<dbReference type="UniPathway" id="UPA00164"/>
<dbReference type="PANTHER" id="PTHR45825:SF11">
    <property type="entry name" value="ALPHA AMYLASE DOMAIN-CONTAINING PROTEIN"/>
    <property type="match status" value="1"/>
</dbReference>
<gene>
    <name evidence="8" type="primary">glgA</name>
    <name evidence="12" type="ORF">BX592_107213</name>
</gene>
<dbReference type="PANTHER" id="PTHR45825">
    <property type="entry name" value="GRANULE-BOUND STARCH SYNTHASE 1, CHLOROPLASTIC/AMYLOPLASTIC"/>
    <property type="match status" value="1"/>
</dbReference>
<dbReference type="NCBIfam" id="NF001899">
    <property type="entry name" value="PRK00654.1-2"/>
    <property type="match status" value="1"/>
</dbReference>
<dbReference type="EMBL" id="SORE01000007">
    <property type="protein sequence ID" value="TDY51645.1"/>
    <property type="molecule type" value="Genomic_DNA"/>
</dbReference>
<dbReference type="RefSeq" id="WP_134191967.1">
    <property type="nucleotide sequence ID" value="NZ_JBHLUW010000046.1"/>
</dbReference>
<evidence type="ECO:0000256" key="6">
    <source>
        <dbReference type="ARBA" id="ARBA00022679"/>
    </source>
</evidence>
<dbReference type="GO" id="GO:0005978">
    <property type="term" value="P:glycogen biosynthetic process"/>
    <property type="evidence" value="ECO:0007669"/>
    <property type="project" value="UniProtKB-UniRule"/>
</dbReference>
<reference evidence="12 13" key="1">
    <citation type="submission" date="2019-03" db="EMBL/GenBank/DDBJ databases">
        <title>Genomic Encyclopedia of Type Strains, Phase III (KMG-III): the genomes of soil and plant-associated and newly described type strains.</title>
        <authorList>
            <person name="Whitman W."/>
        </authorList>
    </citation>
    <scope>NUCLEOTIDE SEQUENCE [LARGE SCALE GENOMIC DNA]</scope>
    <source>
        <strain evidence="12 13">LMG 29544</strain>
    </source>
</reference>
<dbReference type="GO" id="GO:0004373">
    <property type="term" value="F:alpha-1,4-glucan glucosyltransferase (UDP-glucose donor) activity"/>
    <property type="evidence" value="ECO:0007669"/>
    <property type="project" value="InterPro"/>
</dbReference>
<comment type="pathway">
    <text evidence="3 8">Glycan biosynthesis; glycogen biosynthesis.</text>
</comment>
<evidence type="ECO:0000256" key="5">
    <source>
        <dbReference type="ARBA" id="ARBA00022676"/>
    </source>
</evidence>
<protein>
    <recommendedName>
        <fullName evidence="8">Glycogen synthase</fullName>
        <ecNumber evidence="8">2.4.1.21</ecNumber>
    </recommendedName>
    <alternativeName>
        <fullName evidence="8">Starch [bacterial glycogen] synthase</fullName>
    </alternativeName>
</protein>
<dbReference type="Gene3D" id="3.40.50.2000">
    <property type="entry name" value="Glycogen Phosphorylase B"/>
    <property type="match status" value="2"/>
</dbReference>
<dbReference type="SUPFAM" id="SSF53756">
    <property type="entry name" value="UDP-Glycosyltransferase/glycogen phosphorylase"/>
    <property type="match status" value="1"/>
</dbReference>
<dbReference type="GO" id="GO:0009011">
    <property type="term" value="F:alpha-1,4-glucan glucosyltransferase (ADP-glucose donor) activity"/>
    <property type="evidence" value="ECO:0007669"/>
    <property type="project" value="UniProtKB-UniRule"/>
</dbReference>
<dbReference type="Pfam" id="PF00534">
    <property type="entry name" value="Glycos_transf_1"/>
    <property type="match status" value="1"/>
</dbReference>
<feature type="domain" description="Starch synthase catalytic" evidence="11">
    <location>
        <begin position="4"/>
        <end position="242"/>
    </location>
</feature>
<dbReference type="AlphaFoldDB" id="A0A4R8LXX1"/>
<sequence length="565" mass="60484">MTLNVLLVASEAMPLAKSGGLGDMVSGYAAALRDAGVDVSILLPAYPCALERAADVTPVCRIGGLPGGDARLLRAQLPDSGVPVLLLQMDHLFRREHLYTDAHGRDYLDNTVRFASLAAAAARIARGVRGIKRPDIVHAHDWHAALTPLMMKLAGVPAKSVFTIHNLAFQGNCPLALGSWLGVPDELLAPALTDERSIEFYNALSPMKAGIVHADRVTTVSETYAREILTPRFGHRMEGVLQACSHKLSGITNGIDEHSWDPATDPHLARGYSAFDVRGKQACKRDLQQRFGLTVDPFAPLVAIGSRLTTQKLADVVAAALPMMLARHPRLQVAMLGKGDLHLEQAARALAAVWPQRVGVQIGYDEASAHKLHAGADMLLHGSRFEPCGLTQMYAMRYGTIPIASRVGGLADTIVDYAPARSPELGLPEDGATGFLFDGETTGDVIAALERALEAFMRPSSWHALQRNAMQTKSGWAQPAARYLQLYAELTDARPARRRVPETGEAVQAMQAAQPAANAGQGVEVVAQRRSALRSTSAAAAQSSAWTATAASQTQPVLEDAARRA</sequence>
<evidence type="ECO:0000256" key="8">
    <source>
        <dbReference type="HAMAP-Rule" id="MF_00484"/>
    </source>
</evidence>
<dbReference type="HAMAP" id="MF_00484">
    <property type="entry name" value="Glycogen_synth"/>
    <property type="match status" value="1"/>
</dbReference>
<organism evidence="12 13">
    <name type="scientific">Paraburkholderia rhizosphaerae</name>
    <dbReference type="NCBI Taxonomy" id="480658"/>
    <lineage>
        <taxon>Bacteria</taxon>
        <taxon>Pseudomonadati</taxon>
        <taxon>Pseudomonadota</taxon>
        <taxon>Betaproteobacteria</taxon>
        <taxon>Burkholderiales</taxon>
        <taxon>Burkholderiaceae</taxon>
        <taxon>Paraburkholderia</taxon>
    </lineage>
</organism>
<feature type="domain" description="Glycosyl transferase family 1" evidence="10">
    <location>
        <begin position="301"/>
        <end position="454"/>
    </location>
</feature>
<keyword evidence="7 8" id="KW-0320">Glycogen biosynthesis</keyword>
<dbReference type="Pfam" id="PF08323">
    <property type="entry name" value="Glyco_transf_5"/>
    <property type="match status" value="1"/>
</dbReference>
<evidence type="ECO:0000313" key="12">
    <source>
        <dbReference type="EMBL" id="TDY51645.1"/>
    </source>
</evidence>
<comment type="catalytic activity">
    <reaction evidence="1 8">
        <text>[(1-&gt;4)-alpha-D-glucosyl](n) + ADP-alpha-D-glucose = [(1-&gt;4)-alpha-D-glucosyl](n+1) + ADP + H(+)</text>
        <dbReference type="Rhea" id="RHEA:18189"/>
        <dbReference type="Rhea" id="RHEA-COMP:9584"/>
        <dbReference type="Rhea" id="RHEA-COMP:9587"/>
        <dbReference type="ChEBI" id="CHEBI:15378"/>
        <dbReference type="ChEBI" id="CHEBI:15444"/>
        <dbReference type="ChEBI" id="CHEBI:57498"/>
        <dbReference type="ChEBI" id="CHEBI:456216"/>
        <dbReference type="EC" id="2.4.1.21"/>
    </reaction>
</comment>
<dbReference type="InterPro" id="IPR011835">
    <property type="entry name" value="GS/SS"/>
</dbReference>
<feature type="region of interest" description="Disordered" evidence="9">
    <location>
        <begin position="543"/>
        <end position="565"/>
    </location>
</feature>
<dbReference type="Proteomes" id="UP000295509">
    <property type="component" value="Unassembled WGS sequence"/>
</dbReference>
<accession>A0A4R8LXX1</accession>
<keyword evidence="5 8" id="KW-0328">Glycosyltransferase</keyword>